<name>A0A9N9N3D2_9GLOM</name>
<organism evidence="7 8">
    <name type="scientific">Acaulospora morrowiae</name>
    <dbReference type="NCBI Taxonomy" id="94023"/>
    <lineage>
        <taxon>Eukaryota</taxon>
        <taxon>Fungi</taxon>
        <taxon>Fungi incertae sedis</taxon>
        <taxon>Mucoromycota</taxon>
        <taxon>Glomeromycotina</taxon>
        <taxon>Glomeromycetes</taxon>
        <taxon>Diversisporales</taxon>
        <taxon>Acaulosporaceae</taxon>
        <taxon>Acaulospora</taxon>
    </lineage>
</organism>
<gene>
    <name evidence="7" type="ORF">AMORRO_LOCUS12065</name>
</gene>
<dbReference type="PANTHER" id="PTHR23164:SF30">
    <property type="entry name" value="EARLY ENDOSOME ANTIGEN 1"/>
    <property type="match status" value="1"/>
</dbReference>
<dbReference type="AlphaFoldDB" id="A0A9N9N3D2"/>
<feature type="region of interest" description="Disordered" evidence="5">
    <location>
        <begin position="1"/>
        <end position="24"/>
    </location>
</feature>
<accession>A0A9N9N3D2</accession>
<keyword evidence="1" id="KW-0479">Metal-binding</keyword>
<proteinExistence type="predicted"/>
<evidence type="ECO:0000256" key="5">
    <source>
        <dbReference type="SAM" id="MobiDB-lite"/>
    </source>
</evidence>
<keyword evidence="3" id="KW-0862">Zinc</keyword>
<evidence type="ECO:0000313" key="8">
    <source>
        <dbReference type="Proteomes" id="UP000789342"/>
    </source>
</evidence>
<feature type="domain" description="FYVE-type" evidence="6">
    <location>
        <begin position="73"/>
        <end position="128"/>
    </location>
</feature>
<dbReference type="InterPro" id="IPR011011">
    <property type="entry name" value="Znf_FYVE_PHD"/>
</dbReference>
<dbReference type="Gene3D" id="3.30.40.10">
    <property type="entry name" value="Zinc/RING finger domain, C3HC4 (zinc finger)"/>
    <property type="match status" value="1"/>
</dbReference>
<dbReference type="Proteomes" id="UP000789342">
    <property type="component" value="Unassembled WGS sequence"/>
</dbReference>
<keyword evidence="2 4" id="KW-0863">Zinc-finger</keyword>
<evidence type="ECO:0000256" key="2">
    <source>
        <dbReference type="ARBA" id="ARBA00022771"/>
    </source>
</evidence>
<dbReference type="Pfam" id="PF01363">
    <property type="entry name" value="FYVE"/>
    <property type="match status" value="1"/>
</dbReference>
<keyword evidence="8" id="KW-1185">Reference proteome</keyword>
<dbReference type="OrthoDB" id="10018316at2759"/>
<evidence type="ECO:0000313" key="7">
    <source>
        <dbReference type="EMBL" id="CAG8699900.1"/>
    </source>
</evidence>
<comment type="caution">
    <text evidence="7">The sequence shown here is derived from an EMBL/GenBank/DDBJ whole genome shotgun (WGS) entry which is preliminary data.</text>
</comment>
<dbReference type="CDD" id="cd15760">
    <property type="entry name" value="FYVE_scVPS27p_like"/>
    <property type="match status" value="1"/>
</dbReference>
<dbReference type="PANTHER" id="PTHR23164">
    <property type="entry name" value="EARLY ENDOSOME ANTIGEN 1"/>
    <property type="match status" value="1"/>
</dbReference>
<dbReference type="InterPro" id="IPR013083">
    <property type="entry name" value="Znf_RING/FYVE/PHD"/>
</dbReference>
<dbReference type="InterPro" id="IPR017455">
    <property type="entry name" value="Znf_FYVE-rel"/>
</dbReference>
<evidence type="ECO:0000256" key="1">
    <source>
        <dbReference type="ARBA" id="ARBA00022723"/>
    </source>
</evidence>
<protein>
    <submittedName>
        <fullName evidence="7">11791_t:CDS:1</fullName>
    </submittedName>
</protein>
<dbReference type="GO" id="GO:0008270">
    <property type="term" value="F:zinc ion binding"/>
    <property type="evidence" value="ECO:0007669"/>
    <property type="project" value="UniProtKB-KW"/>
</dbReference>
<evidence type="ECO:0000256" key="3">
    <source>
        <dbReference type="ARBA" id="ARBA00022833"/>
    </source>
</evidence>
<dbReference type="SUPFAM" id="SSF57903">
    <property type="entry name" value="FYVE/PHD zinc finger"/>
    <property type="match status" value="1"/>
</dbReference>
<sequence length="215" mass="25218">MDLHAFGRSKFPSQTNKVRPMTSGKVGYLNGKENMEQTIDEAAILFCGRAAGPPTRFHWKHDSEATKCAMTFCNREFNLFERRHHCRRCGDIFCGAHCSHYIRLDQNTHFNLAGFASRVCDKCYDDYNRLLYRCKYPEPAIYHHIGYFEEDDVRECRTNKMSIGNGFEDNTRHATREEDILKEDFNNINPYQRKQFDVTYGRTPTVPANWAWSTF</sequence>
<evidence type="ECO:0000256" key="4">
    <source>
        <dbReference type="PROSITE-ProRule" id="PRU00091"/>
    </source>
</evidence>
<dbReference type="SMART" id="SM00064">
    <property type="entry name" value="FYVE"/>
    <property type="match status" value="1"/>
</dbReference>
<dbReference type="EMBL" id="CAJVPV010016833">
    <property type="protein sequence ID" value="CAG8699900.1"/>
    <property type="molecule type" value="Genomic_DNA"/>
</dbReference>
<evidence type="ECO:0000259" key="6">
    <source>
        <dbReference type="PROSITE" id="PS50178"/>
    </source>
</evidence>
<dbReference type="InterPro" id="IPR000306">
    <property type="entry name" value="Znf_FYVE"/>
</dbReference>
<dbReference type="PROSITE" id="PS50178">
    <property type="entry name" value="ZF_FYVE"/>
    <property type="match status" value="1"/>
</dbReference>
<reference evidence="7" key="1">
    <citation type="submission" date="2021-06" db="EMBL/GenBank/DDBJ databases">
        <authorList>
            <person name="Kallberg Y."/>
            <person name="Tangrot J."/>
            <person name="Rosling A."/>
        </authorList>
    </citation>
    <scope>NUCLEOTIDE SEQUENCE</scope>
    <source>
        <strain evidence="7">CL551</strain>
    </source>
</reference>